<dbReference type="Pfam" id="PF00856">
    <property type="entry name" value="SET"/>
    <property type="match status" value="1"/>
</dbReference>
<proteinExistence type="predicted"/>
<sequence>MTLARLLSLFLWVHPPCRFPASSNTLQPSYPVAMLPHLPEPPEGYASSTTHERLGGPAVSIALQFFRDVVLGSLLAVGDARPKGFLSDPSTVEIRESLIVGAGDGLFATMYIPANTVVGAYPGPSYSPNVWHRWRTRGAGLPFLMKLRRMQRGRGDGHNTKQVPKDPLQYRRGWTSGGRQGRKQEEEPERNTEDEEEEDDEDECLQRFGVASDLLFPPTLRGVLDLLVFRLSGAIWMETGKGKEKGKGKGTDTEGDADTQTQTARPGFQKKEKEKEEKEEQRLEALREMTRKAIAYCWSARGSLSDEPGSVVIDPTDEQGNLPGGGRGDARYLLGLFKCSLALAKVNEPPAGTEPNVVISDERGMILFIAKRGIYANEELYINYGELYDRSHYYQSNTPGPASLDGEPREESEMSLRPDLSDESGPDEDTQQLLTGRGDSVSVEREFGRRNDTDIRSWSRTASPVPTTEEKLFEGDESHKRVLRKKGLEAGGLGGEEAESLQTQREPD</sequence>
<dbReference type="Gene3D" id="2.170.270.10">
    <property type="entry name" value="SET domain"/>
    <property type="match status" value="1"/>
</dbReference>
<dbReference type="SMART" id="SM00317">
    <property type="entry name" value="SET"/>
    <property type="match status" value="1"/>
</dbReference>
<dbReference type="AlphaFoldDB" id="A0A0G4GUK3"/>
<dbReference type="SUPFAM" id="SSF82199">
    <property type="entry name" value="SET domain"/>
    <property type="match status" value="1"/>
</dbReference>
<feature type="compositionally biased region" description="Basic and acidic residues" evidence="1">
    <location>
        <begin position="406"/>
        <end position="420"/>
    </location>
</feature>
<feature type="compositionally biased region" description="Basic and acidic residues" evidence="1">
    <location>
        <begin position="468"/>
        <end position="480"/>
    </location>
</feature>
<dbReference type="VEuPathDB" id="CryptoDB:Cvel_23458"/>
<evidence type="ECO:0000259" key="3">
    <source>
        <dbReference type="PROSITE" id="PS50280"/>
    </source>
</evidence>
<evidence type="ECO:0000256" key="2">
    <source>
        <dbReference type="SAM" id="SignalP"/>
    </source>
</evidence>
<feature type="region of interest" description="Disordered" evidence="1">
    <location>
        <begin position="152"/>
        <end position="203"/>
    </location>
</feature>
<dbReference type="InterPro" id="IPR046341">
    <property type="entry name" value="SET_dom_sf"/>
</dbReference>
<dbReference type="EMBL" id="CDMZ01001568">
    <property type="protein sequence ID" value="CEM34524.1"/>
    <property type="molecule type" value="Genomic_DNA"/>
</dbReference>
<feature type="chain" id="PRO_5005191209" description="SET domain-containing protein" evidence="2">
    <location>
        <begin position="19"/>
        <end position="508"/>
    </location>
</feature>
<name>A0A0G4GUK3_9ALVE</name>
<protein>
    <recommendedName>
        <fullName evidence="3">SET domain-containing protein</fullName>
    </recommendedName>
</protein>
<evidence type="ECO:0000256" key="1">
    <source>
        <dbReference type="SAM" id="MobiDB-lite"/>
    </source>
</evidence>
<feature type="compositionally biased region" description="Basic and acidic residues" evidence="1">
    <location>
        <begin position="182"/>
        <end position="191"/>
    </location>
</feature>
<keyword evidence="2" id="KW-0732">Signal</keyword>
<feature type="region of interest" description="Disordered" evidence="1">
    <location>
        <begin position="240"/>
        <end position="280"/>
    </location>
</feature>
<accession>A0A0G4GUK3</accession>
<dbReference type="InterPro" id="IPR001214">
    <property type="entry name" value="SET_dom"/>
</dbReference>
<feature type="compositionally biased region" description="Basic and acidic residues" evidence="1">
    <location>
        <begin position="240"/>
        <end position="252"/>
    </location>
</feature>
<feature type="signal peptide" evidence="2">
    <location>
        <begin position="1"/>
        <end position="18"/>
    </location>
</feature>
<feature type="compositionally biased region" description="Acidic residues" evidence="1">
    <location>
        <begin position="192"/>
        <end position="203"/>
    </location>
</feature>
<feature type="region of interest" description="Disordered" evidence="1">
    <location>
        <begin position="396"/>
        <end position="508"/>
    </location>
</feature>
<gene>
    <name evidence="4" type="ORF">Cvel_23458</name>
</gene>
<feature type="compositionally biased region" description="Acidic residues" evidence="1">
    <location>
        <begin position="421"/>
        <end position="430"/>
    </location>
</feature>
<evidence type="ECO:0000313" key="4">
    <source>
        <dbReference type="EMBL" id="CEM34524.1"/>
    </source>
</evidence>
<feature type="compositionally biased region" description="Basic and acidic residues" evidence="1">
    <location>
        <begin position="269"/>
        <end position="280"/>
    </location>
</feature>
<feature type="domain" description="SET" evidence="3">
    <location>
        <begin position="90"/>
        <end position="385"/>
    </location>
</feature>
<feature type="compositionally biased region" description="Basic and acidic residues" evidence="1">
    <location>
        <begin position="442"/>
        <end position="457"/>
    </location>
</feature>
<reference evidence="4" key="1">
    <citation type="submission" date="2014-11" db="EMBL/GenBank/DDBJ databases">
        <authorList>
            <person name="Otto D Thomas"/>
            <person name="Naeem Raeece"/>
        </authorList>
    </citation>
    <scope>NUCLEOTIDE SEQUENCE</scope>
</reference>
<dbReference type="PROSITE" id="PS50280">
    <property type="entry name" value="SET"/>
    <property type="match status" value="1"/>
</dbReference>
<organism evidence="4">
    <name type="scientific">Chromera velia CCMP2878</name>
    <dbReference type="NCBI Taxonomy" id="1169474"/>
    <lineage>
        <taxon>Eukaryota</taxon>
        <taxon>Sar</taxon>
        <taxon>Alveolata</taxon>
        <taxon>Colpodellida</taxon>
        <taxon>Chromeraceae</taxon>
        <taxon>Chromera</taxon>
    </lineage>
</organism>